<accession>A0ABD5Y628</accession>
<dbReference type="Gene3D" id="3.40.50.150">
    <property type="entry name" value="Vaccinia Virus protein VP39"/>
    <property type="match status" value="1"/>
</dbReference>
<comment type="function">
    <text evidence="11">Catalyzes the adenosylmethionine-dependent methylation of the exocyclic amino group (N(2)) of guanosine at position 10 of various tRNAs. Acts via a two-step process that leads to the formation of either N(2)-monomethyl (m(2)G) or N(2)-dimethylguanosine (m(2)(2)G).</text>
</comment>
<dbReference type="GO" id="GO:0000049">
    <property type="term" value="F:tRNA binding"/>
    <property type="evidence" value="ECO:0007669"/>
    <property type="project" value="UniProtKB-KW"/>
</dbReference>
<dbReference type="RefSeq" id="WP_382261799.1">
    <property type="nucleotide sequence ID" value="NZ_CP118158.1"/>
</dbReference>
<comment type="catalytic activity">
    <reaction evidence="10">
        <text>guanosine(10) in tRNA + 2 S-adenosyl-L-methionine = N(2)-dimethylguanosine(10) in tRNA + 2 S-adenosyl-L-homocysteine + 2 H(+)</text>
        <dbReference type="Rhea" id="RHEA:43124"/>
        <dbReference type="Rhea" id="RHEA-COMP:10355"/>
        <dbReference type="Rhea" id="RHEA-COMP:10358"/>
        <dbReference type="ChEBI" id="CHEBI:15378"/>
        <dbReference type="ChEBI" id="CHEBI:57856"/>
        <dbReference type="ChEBI" id="CHEBI:59789"/>
        <dbReference type="ChEBI" id="CHEBI:74269"/>
        <dbReference type="ChEBI" id="CHEBI:74513"/>
        <dbReference type="EC" id="2.1.1.213"/>
    </reaction>
</comment>
<feature type="domain" description="Ribosomal RNA large subunit methyltransferase K/L-like methyltransferase" evidence="16">
    <location>
        <begin position="181"/>
        <end position="345"/>
    </location>
</feature>
<evidence type="ECO:0000256" key="6">
    <source>
        <dbReference type="ARBA" id="ARBA00022679"/>
    </source>
</evidence>
<dbReference type="PANTHER" id="PTHR14911">
    <property type="entry name" value="THUMP DOMAIN-CONTAINING"/>
    <property type="match status" value="1"/>
</dbReference>
<dbReference type="GeneID" id="78821106"/>
<dbReference type="InterPro" id="IPR000241">
    <property type="entry name" value="RlmKL-like_Mtase"/>
</dbReference>
<keyword evidence="4" id="KW-0820">tRNA-binding</keyword>
<proteinExistence type="inferred from homology"/>
<dbReference type="GO" id="GO:0008033">
    <property type="term" value="P:tRNA processing"/>
    <property type="evidence" value="ECO:0007669"/>
    <property type="project" value="UniProtKB-KW"/>
</dbReference>
<sequence length="363" mass="37954">MADGGRLSGVYVLELGGQDDDFAACEAASAASGVEILGAGLATARAVTDRVRDLAFVHRASEQVGRADPDVASARALLSAASVGREGSVAVRAVDVRATTGVDTQRAERELGQVLVDRGFTVDLDDPDHELRALFAGPPRADSTAENGEPEGDVGSGDGVCVLGWLEIESERGFGDRRPTDRPFFQPGSMDPMLARALVNIAGAREGATVVDPMCGTGGVLLEAGLVGARAIGNDAQAKMARGTRANLRDALEPEGDFGVCRGDVTRLPLADDCADAAVFDVPYGRQSKIEGDSLADLVGDALAEAHRIAPRAVVVADRSWAEEALAAGWTVEDHFERRVHNSLVRHVLVLDNREDDIGPGAA</sequence>
<evidence type="ECO:0000313" key="17">
    <source>
        <dbReference type="EMBL" id="MFC7140800.1"/>
    </source>
</evidence>
<dbReference type="EC" id="2.1.1.213" evidence="13"/>
<dbReference type="GO" id="GO:0005737">
    <property type="term" value="C:cytoplasm"/>
    <property type="evidence" value="ECO:0007669"/>
    <property type="project" value="UniProtKB-SubCell"/>
</dbReference>
<dbReference type="InterPro" id="IPR029063">
    <property type="entry name" value="SAM-dependent_MTases_sf"/>
</dbReference>
<evidence type="ECO:0000256" key="9">
    <source>
        <dbReference type="ARBA" id="ARBA00022884"/>
    </source>
</evidence>
<evidence type="ECO:0000256" key="5">
    <source>
        <dbReference type="ARBA" id="ARBA00022603"/>
    </source>
</evidence>
<dbReference type="InterPro" id="IPR053943">
    <property type="entry name" value="RlmKL-like_Mtase_CS"/>
</dbReference>
<comment type="similarity">
    <text evidence="12">Belongs to the methyltransferase superfamily. Trm-G10 family.</text>
</comment>
<dbReference type="GO" id="GO:0160101">
    <property type="term" value="F:tRNA (guanine(10)-N2)-dimethyltransferase activity"/>
    <property type="evidence" value="ECO:0007669"/>
    <property type="project" value="UniProtKB-EC"/>
</dbReference>
<dbReference type="SUPFAM" id="SSF53335">
    <property type="entry name" value="S-adenosyl-L-methionine-dependent methyltransferases"/>
    <property type="match status" value="1"/>
</dbReference>
<reference evidence="17 18" key="1">
    <citation type="journal article" date="2019" name="Int. J. Syst. Evol. Microbiol.">
        <title>The Global Catalogue of Microorganisms (GCM) 10K type strain sequencing project: providing services to taxonomists for standard genome sequencing and annotation.</title>
        <authorList>
            <consortium name="The Broad Institute Genomics Platform"/>
            <consortium name="The Broad Institute Genome Sequencing Center for Infectious Disease"/>
            <person name="Wu L."/>
            <person name="Ma J."/>
        </authorList>
    </citation>
    <scope>NUCLEOTIDE SEQUENCE [LARGE SCALE GENOMIC DNA]</scope>
    <source>
        <strain evidence="17 18">XZYJT29</strain>
    </source>
</reference>
<keyword evidence="8" id="KW-0819">tRNA processing</keyword>
<dbReference type="Proteomes" id="UP001596432">
    <property type="component" value="Unassembled WGS sequence"/>
</dbReference>
<dbReference type="EMBL" id="JBHTAS010000001">
    <property type="protein sequence ID" value="MFC7140800.1"/>
    <property type="molecule type" value="Genomic_DNA"/>
</dbReference>
<keyword evidence="3" id="KW-0963">Cytoplasm</keyword>
<keyword evidence="5 17" id="KW-0489">Methyltransferase</keyword>
<gene>
    <name evidence="17" type="ORF">ACFQMA_13330</name>
</gene>
<comment type="subunit">
    <text evidence="2">Monomer.</text>
</comment>
<keyword evidence="18" id="KW-1185">Reference proteome</keyword>
<evidence type="ECO:0000256" key="8">
    <source>
        <dbReference type="ARBA" id="ARBA00022694"/>
    </source>
</evidence>
<evidence type="ECO:0000256" key="15">
    <source>
        <dbReference type="SAM" id="MobiDB-lite"/>
    </source>
</evidence>
<evidence type="ECO:0000256" key="2">
    <source>
        <dbReference type="ARBA" id="ARBA00011245"/>
    </source>
</evidence>
<dbReference type="PROSITE" id="PS01261">
    <property type="entry name" value="UPF0020"/>
    <property type="match status" value="1"/>
</dbReference>
<name>A0ABD5Y628_9EURY</name>
<keyword evidence="9" id="KW-0694">RNA-binding</keyword>
<evidence type="ECO:0000256" key="11">
    <source>
        <dbReference type="ARBA" id="ARBA00054380"/>
    </source>
</evidence>
<protein>
    <recommendedName>
        <fullName evidence="13">tRNA (guanine(10)-N(2))-dimethyltransferase</fullName>
        <ecNumber evidence="13">2.1.1.213</ecNumber>
    </recommendedName>
    <alternativeName>
        <fullName evidence="14">tRNA:G10 dimethyltransferase</fullName>
    </alternativeName>
</protein>
<dbReference type="PANTHER" id="PTHR14911:SF21">
    <property type="entry name" value="N2-METHYLGUANOSINE TRNA METHYLTRANSFERASE"/>
    <property type="match status" value="1"/>
</dbReference>
<dbReference type="Pfam" id="PF01170">
    <property type="entry name" value="UPF0020"/>
    <property type="match status" value="1"/>
</dbReference>
<dbReference type="AlphaFoldDB" id="A0ABD5Y628"/>
<dbReference type="GO" id="GO:0032259">
    <property type="term" value="P:methylation"/>
    <property type="evidence" value="ECO:0007669"/>
    <property type="project" value="UniProtKB-KW"/>
</dbReference>
<keyword evidence="6" id="KW-0808">Transferase</keyword>
<evidence type="ECO:0000259" key="16">
    <source>
        <dbReference type="Pfam" id="PF01170"/>
    </source>
</evidence>
<comment type="subcellular location">
    <subcellularLocation>
        <location evidence="1">Cytoplasm</location>
    </subcellularLocation>
</comment>
<organism evidence="17 18">
    <name type="scientific">Halosimplex aquaticum</name>
    <dbReference type="NCBI Taxonomy" id="3026162"/>
    <lineage>
        <taxon>Archaea</taxon>
        <taxon>Methanobacteriati</taxon>
        <taxon>Methanobacteriota</taxon>
        <taxon>Stenosarchaea group</taxon>
        <taxon>Halobacteria</taxon>
        <taxon>Halobacteriales</taxon>
        <taxon>Haloarculaceae</taxon>
        <taxon>Halosimplex</taxon>
    </lineage>
</organism>
<evidence type="ECO:0000256" key="14">
    <source>
        <dbReference type="ARBA" id="ARBA00082665"/>
    </source>
</evidence>
<evidence type="ECO:0000256" key="13">
    <source>
        <dbReference type="ARBA" id="ARBA00066936"/>
    </source>
</evidence>
<keyword evidence="7" id="KW-0949">S-adenosyl-L-methionine</keyword>
<feature type="region of interest" description="Disordered" evidence="15">
    <location>
        <begin position="137"/>
        <end position="156"/>
    </location>
</feature>
<evidence type="ECO:0000256" key="4">
    <source>
        <dbReference type="ARBA" id="ARBA00022555"/>
    </source>
</evidence>
<evidence type="ECO:0000256" key="7">
    <source>
        <dbReference type="ARBA" id="ARBA00022691"/>
    </source>
</evidence>
<evidence type="ECO:0000256" key="3">
    <source>
        <dbReference type="ARBA" id="ARBA00022490"/>
    </source>
</evidence>
<evidence type="ECO:0000256" key="1">
    <source>
        <dbReference type="ARBA" id="ARBA00004496"/>
    </source>
</evidence>
<dbReference type="FunFam" id="3.40.50.150:FF:000251">
    <property type="entry name" value="Putative RNA methylase"/>
    <property type="match status" value="1"/>
</dbReference>
<evidence type="ECO:0000256" key="12">
    <source>
        <dbReference type="ARBA" id="ARBA00061338"/>
    </source>
</evidence>
<comment type="caution">
    <text evidence="17">The sequence shown here is derived from an EMBL/GenBank/DDBJ whole genome shotgun (WGS) entry which is preliminary data.</text>
</comment>
<evidence type="ECO:0000313" key="18">
    <source>
        <dbReference type="Proteomes" id="UP001596432"/>
    </source>
</evidence>
<evidence type="ECO:0000256" key="10">
    <source>
        <dbReference type="ARBA" id="ARBA00051883"/>
    </source>
</evidence>